<evidence type="ECO:0000313" key="1">
    <source>
        <dbReference type="EMBL" id="OZG59784.1"/>
    </source>
</evidence>
<gene>
    <name evidence="1" type="ORF">BLEM_2259</name>
</gene>
<comment type="caution">
    <text evidence="1">The sequence shown here is derived from an EMBL/GenBank/DDBJ whole genome shotgun (WGS) entry which is preliminary data.</text>
</comment>
<name>A0A261FKV7_9BIFI</name>
<accession>A0A261FKV7</accession>
<dbReference type="EMBL" id="MWWX01000020">
    <property type="protein sequence ID" value="OZG59784.1"/>
    <property type="molecule type" value="Genomic_DNA"/>
</dbReference>
<dbReference type="Proteomes" id="UP000216352">
    <property type="component" value="Unassembled WGS sequence"/>
</dbReference>
<organism evidence="1 2">
    <name type="scientific">Bifidobacterium lemurum</name>
    <dbReference type="NCBI Taxonomy" id="1603886"/>
    <lineage>
        <taxon>Bacteria</taxon>
        <taxon>Bacillati</taxon>
        <taxon>Actinomycetota</taxon>
        <taxon>Actinomycetes</taxon>
        <taxon>Bifidobacteriales</taxon>
        <taxon>Bifidobacteriaceae</taxon>
        <taxon>Bifidobacterium</taxon>
    </lineage>
</organism>
<keyword evidence="2" id="KW-1185">Reference proteome</keyword>
<dbReference type="RefSeq" id="WP_072724402.1">
    <property type="nucleotide sequence ID" value="NZ_BDIS01000007.1"/>
</dbReference>
<sequence length="63" mass="7126">MTGDPNAHVFDFESEGQKIERGEYDFSGGVGTVFLDRWPKDKMTPEIMAFLKKQEAAGKIRFA</sequence>
<proteinExistence type="predicted"/>
<reference evidence="1 2" key="1">
    <citation type="journal article" date="2017" name="BMC Genomics">
        <title>Comparative genomic and phylogenomic analyses of the Bifidobacteriaceae family.</title>
        <authorList>
            <person name="Lugli G.A."/>
            <person name="Milani C."/>
            <person name="Turroni F."/>
            <person name="Duranti S."/>
            <person name="Mancabelli L."/>
            <person name="Mangifesta M."/>
            <person name="Ferrario C."/>
            <person name="Modesto M."/>
            <person name="Mattarelli P."/>
            <person name="Jiri K."/>
            <person name="van Sinderen D."/>
            <person name="Ventura M."/>
        </authorList>
    </citation>
    <scope>NUCLEOTIDE SEQUENCE [LARGE SCALE GENOMIC DNA]</scope>
    <source>
        <strain evidence="1 2">DSM 28807</strain>
    </source>
</reference>
<evidence type="ECO:0000313" key="2">
    <source>
        <dbReference type="Proteomes" id="UP000216352"/>
    </source>
</evidence>
<dbReference type="AlphaFoldDB" id="A0A261FKV7"/>
<protein>
    <submittedName>
        <fullName evidence="1">Uncharacterized protein</fullName>
    </submittedName>
</protein>